<dbReference type="GO" id="GO:0006298">
    <property type="term" value="P:mismatch repair"/>
    <property type="evidence" value="ECO:0007669"/>
    <property type="project" value="TreeGrafter"/>
</dbReference>
<dbReference type="Pfam" id="PF08661">
    <property type="entry name" value="Rep_fac-A_3"/>
    <property type="match status" value="1"/>
</dbReference>
<accession>A0A8C0XJU6</accession>
<comment type="subcellular location">
    <subcellularLocation>
        <location evidence="1">Nucleus</location>
    </subcellularLocation>
</comment>
<dbReference type="Ensembl" id="ENSCCNT00000035082.1">
    <property type="protein sequence ID" value="ENSCCNP00000027734.1"/>
    <property type="gene ID" value="ENSCCNG00000026791.1"/>
</dbReference>
<dbReference type="SUPFAM" id="SSF50249">
    <property type="entry name" value="Nucleic acid-binding proteins"/>
    <property type="match status" value="1"/>
</dbReference>
<name>A0A8C0XJU6_CASCN</name>
<protein>
    <recommendedName>
        <fullName evidence="5">Replication protein A 14 kDa subunit-like protein</fullName>
    </recommendedName>
</protein>
<dbReference type="InterPro" id="IPR012340">
    <property type="entry name" value="NA-bd_OB-fold"/>
</dbReference>
<dbReference type="GO" id="GO:0000724">
    <property type="term" value="P:double-strand break repair via homologous recombination"/>
    <property type="evidence" value="ECO:0007669"/>
    <property type="project" value="TreeGrafter"/>
</dbReference>
<evidence type="ECO:0000256" key="2">
    <source>
        <dbReference type="ARBA" id="ARBA00009761"/>
    </source>
</evidence>
<dbReference type="GO" id="GO:0005662">
    <property type="term" value="C:DNA replication factor A complex"/>
    <property type="evidence" value="ECO:0007669"/>
    <property type="project" value="TreeGrafter"/>
</dbReference>
<dbReference type="GO" id="GO:0006284">
    <property type="term" value="P:base-excision repair"/>
    <property type="evidence" value="ECO:0007669"/>
    <property type="project" value="TreeGrafter"/>
</dbReference>
<dbReference type="InterPro" id="IPR013970">
    <property type="entry name" value="Rfa2"/>
</dbReference>
<dbReference type="Gene3D" id="2.40.50.140">
    <property type="entry name" value="Nucleic acid-binding proteins"/>
    <property type="match status" value="1"/>
</dbReference>
<keyword evidence="3" id="KW-0539">Nucleus</keyword>
<sequence length="96" mass="10837">MFILLDGGGNNGTTELMEKEIPDIVEISDIVEIVGRVTAKANIMCASNVQFREDSSPFDLGLDNEAVKIICKFLQFFPLGVVQYDWSNDFFFYDCK</sequence>
<organism evidence="4">
    <name type="scientific">Castor canadensis</name>
    <name type="common">American beaver</name>
    <dbReference type="NCBI Taxonomy" id="51338"/>
    <lineage>
        <taxon>Eukaryota</taxon>
        <taxon>Metazoa</taxon>
        <taxon>Chordata</taxon>
        <taxon>Craniata</taxon>
        <taxon>Vertebrata</taxon>
        <taxon>Euteleostomi</taxon>
        <taxon>Mammalia</taxon>
        <taxon>Eutheria</taxon>
        <taxon>Euarchontoglires</taxon>
        <taxon>Glires</taxon>
        <taxon>Rodentia</taxon>
        <taxon>Castorimorpha</taxon>
        <taxon>Castoridae</taxon>
        <taxon>Castor</taxon>
    </lineage>
</organism>
<dbReference type="GO" id="GO:0003684">
    <property type="term" value="F:damaged DNA binding"/>
    <property type="evidence" value="ECO:0007669"/>
    <property type="project" value="TreeGrafter"/>
</dbReference>
<dbReference type="GO" id="GO:0035861">
    <property type="term" value="C:site of double-strand break"/>
    <property type="evidence" value="ECO:0007669"/>
    <property type="project" value="TreeGrafter"/>
</dbReference>
<evidence type="ECO:0000313" key="4">
    <source>
        <dbReference type="Ensembl" id="ENSCCNP00000027734.1"/>
    </source>
</evidence>
<evidence type="ECO:0000256" key="1">
    <source>
        <dbReference type="ARBA" id="ARBA00004123"/>
    </source>
</evidence>
<dbReference type="GO" id="GO:0006289">
    <property type="term" value="P:nucleotide-excision repair"/>
    <property type="evidence" value="ECO:0007669"/>
    <property type="project" value="TreeGrafter"/>
</dbReference>
<reference evidence="4" key="1">
    <citation type="submission" date="2023-09" db="UniProtKB">
        <authorList>
            <consortium name="Ensembl"/>
        </authorList>
    </citation>
    <scope>IDENTIFICATION</scope>
</reference>
<comment type="similarity">
    <text evidence="2">Belongs to the replication factor A protein 3 family.</text>
</comment>
<dbReference type="PANTHER" id="PTHR15114">
    <property type="entry name" value="REPLICATION PROTEIN A3"/>
    <property type="match status" value="1"/>
</dbReference>
<dbReference type="AlphaFoldDB" id="A0A8C0XJU6"/>
<dbReference type="GO" id="GO:0006260">
    <property type="term" value="P:DNA replication"/>
    <property type="evidence" value="ECO:0007669"/>
    <property type="project" value="InterPro"/>
</dbReference>
<proteinExistence type="inferred from homology"/>
<evidence type="ECO:0008006" key="5">
    <source>
        <dbReference type="Google" id="ProtNLM"/>
    </source>
</evidence>
<dbReference type="GO" id="GO:0003697">
    <property type="term" value="F:single-stranded DNA binding"/>
    <property type="evidence" value="ECO:0007669"/>
    <property type="project" value="TreeGrafter"/>
</dbReference>
<evidence type="ECO:0000256" key="3">
    <source>
        <dbReference type="ARBA" id="ARBA00023242"/>
    </source>
</evidence>
<dbReference type="PANTHER" id="PTHR15114:SF1">
    <property type="entry name" value="REPLICATION PROTEIN A 14 KDA SUBUNIT"/>
    <property type="match status" value="1"/>
</dbReference>